<feature type="compositionally biased region" description="Low complexity" evidence="1">
    <location>
        <begin position="251"/>
        <end position="261"/>
    </location>
</feature>
<feature type="compositionally biased region" description="Basic and acidic residues" evidence="1">
    <location>
        <begin position="317"/>
        <end position="330"/>
    </location>
</feature>
<proteinExistence type="predicted"/>
<feature type="compositionally biased region" description="Polar residues" evidence="1">
    <location>
        <begin position="232"/>
        <end position="250"/>
    </location>
</feature>
<evidence type="ECO:0000256" key="1">
    <source>
        <dbReference type="SAM" id="MobiDB-lite"/>
    </source>
</evidence>
<dbReference type="RefSeq" id="WP_348264537.1">
    <property type="nucleotide sequence ID" value="NZ_CP121196.1"/>
</dbReference>
<dbReference type="EMBL" id="CP121196">
    <property type="protein sequence ID" value="XBH19321.1"/>
    <property type="molecule type" value="Genomic_DNA"/>
</dbReference>
<reference evidence="3" key="1">
    <citation type="submission" date="2023-03" db="EMBL/GenBank/DDBJ databases">
        <title>Edaphobacter sp.</title>
        <authorList>
            <person name="Huber K.J."/>
            <person name="Papendorf J."/>
            <person name="Pilke C."/>
            <person name="Bunk B."/>
            <person name="Sproeer C."/>
            <person name="Pester M."/>
        </authorList>
    </citation>
    <scope>NUCLEOTIDE SEQUENCE</scope>
    <source>
        <strain evidence="3">DSM 110680</strain>
    </source>
</reference>
<keyword evidence="2" id="KW-0732">Signal</keyword>
<feature type="region of interest" description="Disordered" evidence="1">
    <location>
        <begin position="212"/>
        <end position="330"/>
    </location>
</feature>
<feature type="compositionally biased region" description="Polar residues" evidence="1">
    <location>
        <begin position="265"/>
        <end position="296"/>
    </location>
</feature>
<feature type="chain" id="PRO_5043346905" description="YXWGXW repeat-containing protein" evidence="2">
    <location>
        <begin position="26"/>
        <end position="330"/>
    </location>
</feature>
<feature type="signal peptide" evidence="2">
    <location>
        <begin position="1"/>
        <end position="25"/>
    </location>
</feature>
<accession>A0AAU7DRE0</accession>
<protein>
    <recommendedName>
        <fullName evidence="4">YXWGXW repeat-containing protein</fullName>
    </recommendedName>
</protein>
<name>A0AAU7DRE0_9BACT</name>
<evidence type="ECO:0000256" key="2">
    <source>
        <dbReference type="SAM" id="SignalP"/>
    </source>
</evidence>
<gene>
    <name evidence="3" type="ORF">P8935_08380</name>
</gene>
<evidence type="ECO:0008006" key="4">
    <source>
        <dbReference type="Google" id="ProtNLM"/>
    </source>
</evidence>
<dbReference type="InterPro" id="IPR024447">
    <property type="entry name" value="YXWGXW_rpt"/>
</dbReference>
<sequence>MQLLRKARWMFLALLLSLVPASSFAGVLISVGIAPPVLPVYEQPPCPQPGWMWTPGYWAYGDDGYYWVPGAWVPAPYEGALWTPPYWGWSGGLYVFHGGYWGPHVGYYGGVNYGFGFMGVGFVGGMWRGHDFVYNTAVVHVNNVYVHNTYIDRTVVERNTIVNERHVAYSGGPGGINHQPTGEERNAMHEQHIGATQVQQQHMQMARSDRSFYAKNNGGRPQTLAAERPMGFNNNHGAQGNARPQQQSSFNNNRGNANGGAMSRPQFQNQPSRQPQNQIQERGNAQQPRGNYQQPRNESRPAPQQHEQSRPAAQPREQSRPQHEEKAPHR</sequence>
<evidence type="ECO:0000313" key="3">
    <source>
        <dbReference type="EMBL" id="XBH19321.1"/>
    </source>
</evidence>
<dbReference type="Pfam" id="PF12779">
    <property type="entry name" value="WXXGXW"/>
    <property type="match status" value="1"/>
</dbReference>
<organism evidence="3">
    <name type="scientific">Telmatobacter sp. DSM 110680</name>
    <dbReference type="NCBI Taxonomy" id="3036704"/>
    <lineage>
        <taxon>Bacteria</taxon>
        <taxon>Pseudomonadati</taxon>
        <taxon>Acidobacteriota</taxon>
        <taxon>Terriglobia</taxon>
        <taxon>Terriglobales</taxon>
        <taxon>Acidobacteriaceae</taxon>
        <taxon>Telmatobacter</taxon>
    </lineage>
</organism>
<dbReference type="AlphaFoldDB" id="A0AAU7DRE0"/>